<accession>A0A2N3LFC6</accession>
<comment type="caution">
    <text evidence="7">The sequence shown here is derived from an EMBL/GenBank/DDBJ whole genome shotgun (WGS) entry which is preliminary data.</text>
</comment>
<evidence type="ECO:0000259" key="6">
    <source>
        <dbReference type="PROSITE" id="PS50830"/>
    </source>
</evidence>
<keyword evidence="3" id="KW-0378">Hydrolase</keyword>
<keyword evidence="2 7" id="KW-0255">Endonuclease</keyword>
<evidence type="ECO:0000256" key="4">
    <source>
        <dbReference type="SAM" id="MobiDB-lite"/>
    </source>
</evidence>
<dbReference type="GO" id="GO:0016787">
    <property type="term" value="F:hydrolase activity"/>
    <property type="evidence" value="ECO:0007669"/>
    <property type="project" value="UniProtKB-KW"/>
</dbReference>
<reference evidence="7 8" key="1">
    <citation type="submission" date="2017-11" db="EMBL/GenBank/DDBJ databases">
        <title>Bacillus camelliae sp. nov., isolated from pu'er tea.</title>
        <authorList>
            <person name="Niu L."/>
        </authorList>
    </citation>
    <scope>NUCLEOTIDE SEQUENCE [LARGE SCALE GENOMIC DNA]</scope>
    <source>
        <strain evidence="7 8">7578-1</strain>
    </source>
</reference>
<feature type="domain" description="TNase-like" evidence="6">
    <location>
        <begin position="89"/>
        <end position="223"/>
    </location>
</feature>
<gene>
    <name evidence="7" type="ORF">CWO92_19300</name>
</gene>
<dbReference type="InterPro" id="IPR035437">
    <property type="entry name" value="SNase_OB-fold_sf"/>
</dbReference>
<dbReference type="InterPro" id="IPR016071">
    <property type="entry name" value="Staphylococal_nuclease_OB-fold"/>
</dbReference>
<dbReference type="InterPro" id="IPR002071">
    <property type="entry name" value="Thermonucl_AS"/>
</dbReference>
<dbReference type="InterPro" id="IPR035451">
    <property type="entry name" value="Ada-like_dom_sf"/>
</dbReference>
<feature type="compositionally biased region" description="Polar residues" evidence="4">
    <location>
        <begin position="29"/>
        <end position="40"/>
    </location>
</feature>
<dbReference type="Pfam" id="PF00565">
    <property type="entry name" value="SNase"/>
    <property type="match status" value="1"/>
</dbReference>
<sequence>MKKGKLGCFGIIAVIVLIFFVYHSNPNSETANTKVASSDTHTVKNPEKQTTVVDKEENNKKTEAPKSNVNGTKKQTEAAKSQKTVSTANTVPVTLTRTVDGDTIKVMYNGKEETVRYLLVDTPEEKKPGTCVQNYAVSAYNKNKQLVNSGKLSLEFETNGDKRDKYGRLLAYVFVDGKSVQEELIKDGYARVAYIYNPPYKYLSKYQSDEKMAENKHLNIWSLNGFVTDKGFNGCASKQTSSTTRQSAPSHRSASSKHPTSSGGNANAFVNNPADDKESNLSCKGKIKGNANSKIYHMPGDAYYDRTKDNIVWFCTESQAQAAGYRHSKR</sequence>
<organism evidence="7 8">
    <name type="scientific">Heyndrickxia camelliae</name>
    <dbReference type="NCBI Taxonomy" id="1707093"/>
    <lineage>
        <taxon>Bacteria</taxon>
        <taxon>Bacillati</taxon>
        <taxon>Bacillota</taxon>
        <taxon>Bacilli</taxon>
        <taxon>Bacillales</taxon>
        <taxon>Bacillaceae</taxon>
        <taxon>Heyndrickxia</taxon>
    </lineage>
</organism>
<dbReference type="OrthoDB" id="4376109at2"/>
<feature type="region of interest" description="Disordered" evidence="4">
    <location>
        <begin position="29"/>
        <end position="85"/>
    </location>
</feature>
<dbReference type="Gene3D" id="3.40.10.10">
    <property type="entry name" value="DNA Methylphosphotriester Repair Domain"/>
    <property type="match status" value="1"/>
</dbReference>
<feature type="compositionally biased region" description="Polar residues" evidence="4">
    <location>
        <begin position="237"/>
        <end position="270"/>
    </location>
</feature>
<feature type="transmembrane region" description="Helical" evidence="5">
    <location>
        <begin position="7"/>
        <end position="24"/>
    </location>
</feature>
<dbReference type="PANTHER" id="PTHR12302">
    <property type="entry name" value="EBNA2 BINDING PROTEIN P100"/>
    <property type="match status" value="1"/>
</dbReference>
<evidence type="ECO:0000256" key="2">
    <source>
        <dbReference type="ARBA" id="ARBA00022759"/>
    </source>
</evidence>
<dbReference type="SUPFAM" id="SSF50199">
    <property type="entry name" value="Staphylococcal nuclease"/>
    <property type="match status" value="1"/>
</dbReference>
<dbReference type="SMART" id="SM00318">
    <property type="entry name" value="SNc"/>
    <property type="match status" value="1"/>
</dbReference>
<dbReference type="EMBL" id="PIQO01000019">
    <property type="protein sequence ID" value="PKR83330.1"/>
    <property type="molecule type" value="Genomic_DNA"/>
</dbReference>
<evidence type="ECO:0000256" key="1">
    <source>
        <dbReference type="ARBA" id="ARBA00022722"/>
    </source>
</evidence>
<dbReference type="AlphaFoldDB" id="A0A2N3LFC6"/>
<feature type="compositionally biased region" description="Polar residues" evidence="4">
    <location>
        <begin position="65"/>
        <end position="85"/>
    </location>
</feature>
<keyword evidence="5" id="KW-0812">Transmembrane</keyword>
<keyword evidence="1" id="KW-0540">Nuclease</keyword>
<name>A0A2N3LFC6_9BACI</name>
<dbReference type="PROSITE" id="PS50830">
    <property type="entry name" value="TNASE_3"/>
    <property type="match status" value="1"/>
</dbReference>
<proteinExistence type="predicted"/>
<dbReference type="GO" id="GO:0003676">
    <property type="term" value="F:nucleic acid binding"/>
    <property type="evidence" value="ECO:0007669"/>
    <property type="project" value="InterPro"/>
</dbReference>
<protein>
    <submittedName>
        <fullName evidence="7">Endonuclease</fullName>
    </submittedName>
</protein>
<dbReference type="PANTHER" id="PTHR12302:SF3">
    <property type="entry name" value="SERINE_THREONINE-PROTEIN KINASE 31"/>
    <property type="match status" value="1"/>
</dbReference>
<keyword evidence="5" id="KW-1133">Transmembrane helix</keyword>
<evidence type="ECO:0000256" key="3">
    <source>
        <dbReference type="ARBA" id="ARBA00022801"/>
    </source>
</evidence>
<evidence type="ECO:0000313" key="7">
    <source>
        <dbReference type="EMBL" id="PKR83330.1"/>
    </source>
</evidence>
<evidence type="ECO:0000313" key="8">
    <source>
        <dbReference type="Proteomes" id="UP000233440"/>
    </source>
</evidence>
<feature type="compositionally biased region" description="Basic and acidic residues" evidence="4">
    <location>
        <begin position="41"/>
        <end position="64"/>
    </location>
</feature>
<dbReference type="GO" id="GO:0004519">
    <property type="term" value="F:endonuclease activity"/>
    <property type="evidence" value="ECO:0007669"/>
    <property type="project" value="UniProtKB-KW"/>
</dbReference>
<dbReference type="RefSeq" id="WP_101355848.1">
    <property type="nucleotide sequence ID" value="NZ_PIQO01000019.1"/>
</dbReference>
<keyword evidence="8" id="KW-1185">Reference proteome</keyword>
<keyword evidence="5" id="KW-0472">Membrane</keyword>
<feature type="region of interest" description="Disordered" evidence="4">
    <location>
        <begin position="237"/>
        <end position="282"/>
    </location>
</feature>
<dbReference type="Proteomes" id="UP000233440">
    <property type="component" value="Unassembled WGS sequence"/>
</dbReference>
<dbReference type="PROSITE" id="PS01284">
    <property type="entry name" value="TNASE_2"/>
    <property type="match status" value="1"/>
</dbReference>
<dbReference type="Gene3D" id="2.40.50.90">
    <property type="match status" value="1"/>
</dbReference>
<evidence type="ECO:0000256" key="5">
    <source>
        <dbReference type="SAM" id="Phobius"/>
    </source>
</evidence>